<dbReference type="InterPro" id="IPR036397">
    <property type="entry name" value="RNaseH_sf"/>
</dbReference>
<dbReference type="PANTHER" id="PTHR42648:SF21">
    <property type="entry name" value="CYSTEINE-RICH RLK (RECEPTOR-LIKE PROTEIN KINASE) 8"/>
    <property type="match status" value="1"/>
</dbReference>
<proteinExistence type="predicted"/>
<feature type="coiled-coil region" evidence="1">
    <location>
        <begin position="37"/>
        <end position="74"/>
    </location>
</feature>
<dbReference type="Pfam" id="PF25597">
    <property type="entry name" value="SH3_retrovirus"/>
    <property type="match status" value="1"/>
</dbReference>
<reference evidence="3" key="1">
    <citation type="submission" date="2018-05" db="EMBL/GenBank/DDBJ databases">
        <title>Draft genome of Mucuna pruriens seed.</title>
        <authorList>
            <person name="Nnadi N.E."/>
            <person name="Vos R."/>
            <person name="Hasami M.H."/>
            <person name="Devisetty U.K."/>
            <person name="Aguiy J.C."/>
        </authorList>
    </citation>
    <scope>NUCLEOTIDE SEQUENCE [LARGE SCALE GENOMIC DNA]</scope>
    <source>
        <strain evidence="3">JCA_2017</strain>
    </source>
</reference>
<comment type="caution">
    <text evidence="3">The sequence shown here is derived from an EMBL/GenBank/DDBJ whole genome shotgun (WGS) entry which is preliminary data.</text>
</comment>
<keyword evidence="1" id="KW-0175">Coiled coil</keyword>
<dbReference type="SUPFAM" id="SSF53098">
    <property type="entry name" value="Ribonuclease H-like"/>
    <property type="match status" value="1"/>
</dbReference>
<evidence type="ECO:0000313" key="3">
    <source>
        <dbReference type="EMBL" id="RDX95539.1"/>
    </source>
</evidence>
<dbReference type="EMBL" id="QJKJ01004103">
    <property type="protein sequence ID" value="RDX95539.1"/>
    <property type="molecule type" value="Genomic_DNA"/>
</dbReference>
<dbReference type="PROSITE" id="PS50994">
    <property type="entry name" value="INTEGRASE"/>
    <property type="match status" value="1"/>
</dbReference>
<dbReference type="OrthoDB" id="1716327at2759"/>
<protein>
    <recommendedName>
        <fullName evidence="2">Integrase catalytic domain-containing protein</fullName>
    </recommendedName>
</protein>
<gene>
    <name evidence="3" type="ORF">CR513_21923</name>
</gene>
<organism evidence="3 4">
    <name type="scientific">Mucuna pruriens</name>
    <name type="common">Velvet bean</name>
    <name type="synonym">Dolichos pruriens</name>
    <dbReference type="NCBI Taxonomy" id="157652"/>
    <lineage>
        <taxon>Eukaryota</taxon>
        <taxon>Viridiplantae</taxon>
        <taxon>Streptophyta</taxon>
        <taxon>Embryophyta</taxon>
        <taxon>Tracheophyta</taxon>
        <taxon>Spermatophyta</taxon>
        <taxon>Magnoliopsida</taxon>
        <taxon>eudicotyledons</taxon>
        <taxon>Gunneridae</taxon>
        <taxon>Pentapetalae</taxon>
        <taxon>rosids</taxon>
        <taxon>fabids</taxon>
        <taxon>Fabales</taxon>
        <taxon>Fabaceae</taxon>
        <taxon>Papilionoideae</taxon>
        <taxon>50 kb inversion clade</taxon>
        <taxon>NPAAA clade</taxon>
        <taxon>indigoferoid/millettioid clade</taxon>
        <taxon>Phaseoleae</taxon>
        <taxon>Mucuna</taxon>
    </lineage>
</organism>
<evidence type="ECO:0000259" key="2">
    <source>
        <dbReference type="PROSITE" id="PS50994"/>
    </source>
</evidence>
<name>A0A371GYH3_MUCPR</name>
<sequence>MVDTASKDEDDELIDLNHLQMAYQELFSNSSTLSVGYKDLKKKFSKLSKEFDSLQKENDLLKKENGINEQLHEEVIDLRQCLAKFVNGSKNLKKTNKKGPNRIWVPKNMIIHVQIFFRIGRRSQSWYLDNDCSCHMAGERFMFQDLRPMVKAKFIEHKSMCDSGYDVSFNKGECIVKNPYDLTNQSVTCLVSINNDQCTWHKKLRHVRLRFISKLKKHNLVRRLQVLFTSLIFHVMHIRKGNKLEDHLNPKILPLDLLHINLFGPTKTAYEWKTLDWLWLMTILDGHGLCSLPIRMSHSNSSLYFLKEFKMKKVLTLPLLKNNHGGEFKNENFQKLCEKRGILHNFFYPRTPQHNGVVERKNKPLQEMARTMLNDFNSPKCECFILNTKDNMGMFDPKSDKGTFLGYSNASKSYKI</sequence>
<dbReference type="InterPro" id="IPR057670">
    <property type="entry name" value="SH3_retrovirus"/>
</dbReference>
<dbReference type="InterPro" id="IPR039537">
    <property type="entry name" value="Retrotran_Ty1/copia-like"/>
</dbReference>
<evidence type="ECO:0000256" key="1">
    <source>
        <dbReference type="SAM" id="Coils"/>
    </source>
</evidence>
<dbReference type="GO" id="GO:0015074">
    <property type="term" value="P:DNA integration"/>
    <property type="evidence" value="ECO:0007669"/>
    <property type="project" value="InterPro"/>
</dbReference>
<dbReference type="GO" id="GO:0003676">
    <property type="term" value="F:nucleic acid binding"/>
    <property type="evidence" value="ECO:0007669"/>
    <property type="project" value="InterPro"/>
</dbReference>
<keyword evidence="4" id="KW-1185">Reference proteome</keyword>
<accession>A0A371GYH3</accession>
<evidence type="ECO:0000313" key="4">
    <source>
        <dbReference type="Proteomes" id="UP000257109"/>
    </source>
</evidence>
<dbReference type="InterPro" id="IPR012337">
    <property type="entry name" value="RNaseH-like_sf"/>
</dbReference>
<dbReference type="InterPro" id="IPR001584">
    <property type="entry name" value="Integrase_cat-core"/>
</dbReference>
<dbReference type="AlphaFoldDB" id="A0A371GYH3"/>
<dbReference type="Proteomes" id="UP000257109">
    <property type="component" value="Unassembled WGS sequence"/>
</dbReference>
<feature type="domain" description="Integrase catalytic" evidence="2">
    <location>
        <begin position="246"/>
        <end position="373"/>
    </location>
</feature>
<feature type="non-terminal residue" evidence="3">
    <location>
        <position position="1"/>
    </location>
</feature>
<dbReference type="PANTHER" id="PTHR42648">
    <property type="entry name" value="TRANSPOSASE, PUTATIVE-RELATED"/>
    <property type="match status" value="1"/>
</dbReference>
<dbReference type="Gene3D" id="3.30.420.10">
    <property type="entry name" value="Ribonuclease H-like superfamily/Ribonuclease H"/>
    <property type="match status" value="1"/>
</dbReference>